<dbReference type="PANTHER" id="PTHR43603">
    <property type="entry name" value="COBW DOMAIN-CONTAINING PROTEIN DDB_G0274527"/>
    <property type="match status" value="1"/>
</dbReference>
<dbReference type="Pfam" id="PF07683">
    <property type="entry name" value="CobW_C"/>
    <property type="match status" value="1"/>
</dbReference>
<name>W5W0L5_9PSEU</name>
<dbReference type="Pfam" id="PF02492">
    <property type="entry name" value="cobW"/>
    <property type="match status" value="1"/>
</dbReference>
<reference evidence="3 4" key="1">
    <citation type="journal article" date="2014" name="BMC Genomics">
        <title>Complete genome sequence of producer of the glycopeptide antibiotic Aculeximycin Kutzneria albida DSM 43870T, a representative of minor genus of Pseudonocardiaceae.</title>
        <authorList>
            <person name="Rebets Y."/>
            <person name="Tokovenko B."/>
            <person name="Lushchyk I."/>
            <person name="Ruckert C."/>
            <person name="Zaburannyi N."/>
            <person name="Bechthold A."/>
            <person name="Kalinowski J."/>
            <person name="Luzhetskyy A."/>
        </authorList>
    </citation>
    <scope>NUCLEOTIDE SEQUENCE [LARGE SCALE GENOMIC DNA]</scope>
    <source>
        <strain evidence="3">DSM 43870</strain>
    </source>
</reference>
<dbReference type="AlphaFoldDB" id="W5W0L5"/>
<dbReference type="InterPro" id="IPR003495">
    <property type="entry name" value="CobW/HypB/UreG_nucleotide-bd"/>
</dbReference>
<dbReference type="SMART" id="SM00833">
    <property type="entry name" value="CobW_C"/>
    <property type="match status" value="1"/>
</dbReference>
<protein>
    <recommendedName>
        <fullName evidence="2">CobW C-terminal domain-containing protein</fullName>
    </recommendedName>
</protein>
<sequence>MSEDRRVPLLLVGGLAATAASQVAEELLTAQEGTFVVHHDLRRITEGVVRRRLRHGRTDRTVVLELAHGCVSCTLREDLLPLVHTLAAREDVRRIVLHLDPALEPEAICWALRHVVVGERTTEAVARVEAVVTAIDAATWLADAEGDEPLAERGLAASADDERTVAQVVVGQTEFADVLVISGAAAGAWETARLHAVLDRLAPTAVRAPLGGLQWLGAIPEQARRGRLDSPHGPLLRGEPPLEPDSGVSVVLFSQRRPFHPERLHETLDVLLDGVIRTRGRVWVASQPDVALWLESAGGGLRVGHAGPWLAALDPEDWAGVDADRRAMAALNWDPYYGDRAQELVVVAHEASGQDISAALHGALLTDAELAEGSSAWDAYPDPFGSWHVDPCEDRETSDDSVAGNRKDQNR</sequence>
<dbReference type="OrthoDB" id="9808822at2"/>
<evidence type="ECO:0000313" key="3">
    <source>
        <dbReference type="EMBL" id="AHH94091.1"/>
    </source>
</evidence>
<dbReference type="EMBL" id="CP007155">
    <property type="protein sequence ID" value="AHH94091.1"/>
    <property type="molecule type" value="Genomic_DNA"/>
</dbReference>
<dbReference type="RefSeq" id="WP_025354354.1">
    <property type="nucleotide sequence ID" value="NZ_CP007155.1"/>
</dbReference>
<accession>W5W0L5</accession>
<dbReference type="Proteomes" id="UP000019225">
    <property type="component" value="Chromosome"/>
</dbReference>
<dbReference type="KEGG" id="kal:KALB_716"/>
<dbReference type="Gene3D" id="3.40.50.300">
    <property type="entry name" value="P-loop containing nucleotide triphosphate hydrolases"/>
    <property type="match status" value="1"/>
</dbReference>
<evidence type="ECO:0000313" key="4">
    <source>
        <dbReference type="Proteomes" id="UP000019225"/>
    </source>
</evidence>
<gene>
    <name evidence="3" type="ORF">KALB_716</name>
</gene>
<dbReference type="InterPro" id="IPR027417">
    <property type="entry name" value="P-loop_NTPase"/>
</dbReference>
<dbReference type="NCBIfam" id="NF047431">
    <property type="entry name" value="hiber_recruit"/>
    <property type="match status" value="1"/>
</dbReference>
<dbReference type="SUPFAM" id="SSF90002">
    <property type="entry name" value="Hypothetical protein YjiA, C-terminal domain"/>
    <property type="match status" value="1"/>
</dbReference>
<proteinExistence type="predicted"/>
<dbReference type="STRING" id="1449976.KALB_716"/>
<dbReference type="PATRIC" id="fig|1449976.3.peg.720"/>
<dbReference type="PANTHER" id="PTHR43603:SF1">
    <property type="entry name" value="ZINC-REGULATED GTPASE METALLOPROTEIN ACTIVATOR 1"/>
    <property type="match status" value="1"/>
</dbReference>
<feature type="domain" description="CobW C-terminal" evidence="2">
    <location>
        <begin position="248"/>
        <end position="364"/>
    </location>
</feature>
<evidence type="ECO:0000259" key="2">
    <source>
        <dbReference type="SMART" id="SM00833"/>
    </source>
</evidence>
<feature type="region of interest" description="Disordered" evidence="1">
    <location>
        <begin position="387"/>
        <end position="411"/>
    </location>
</feature>
<evidence type="ECO:0000256" key="1">
    <source>
        <dbReference type="SAM" id="MobiDB-lite"/>
    </source>
</evidence>
<dbReference type="InterPro" id="IPR011629">
    <property type="entry name" value="CobW-like_C"/>
</dbReference>
<dbReference type="eggNOG" id="COG0523">
    <property type="taxonomic scope" value="Bacteria"/>
</dbReference>
<keyword evidence="4" id="KW-1185">Reference proteome</keyword>
<organism evidence="3 4">
    <name type="scientific">Kutzneria albida DSM 43870</name>
    <dbReference type="NCBI Taxonomy" id="1449976"/>
    <lineage>
        <taxon>Bacteria</taxon>
        <taxon>Bacillati</taxon>
        <taxon>Actinomycetota</taxon>
        <taxon>Actinomycetes</taxon>
        <taxon>Pseudonocardiales</taxon>
        <taxon>Pseudonocardiaceae</taxon>
        <taxon>Kutzneria</taxon>
    </lineage>
</organism>
<dbReference type="HOGENOM" id="CLU_017452_2_0_11"/>
<dbReference type="InterPro" id="IPR051927">
    <property type="entry name" value="Zn_Chap_cDPG_Synth"/>
</dbReference>